<proteinExistence type="predicted"/>
<evidence type="ECO:0000313" key="1">
    <source>
        <dbReference type="EMBL" id="KAJ0082799.1"/>
    </source>
</evidence>
<accession>A0ACC1A981</accession>
<protein>
    <submittedName>
        <fullName evidence="1">Uncharacterized protein</fullName>
    </submittedName>
</protein>
<dbReference type="Proteomes" id="UP001164250">
    <property type="component" value="Chromosome 12"/>
</dbReference>
<organism evidence="1 2">
    <name type="scientific">Pistacia atlantica</name>
    <dbReference type="NCBI Taxonomy" id="434234"/>
    <lineage>
        <taxon>Eukaryota</taxon>
        <taxon>Viridiplantae</taxon>
        <taxon>Streptophyta</taxon>
        <taxon>Embryophyta</taxon>
        <taxon>Tracheophyta</taxon>
        <taxon>Spermatophyta</taxon>
        <taxon>Magnoliopsida</taxon>
        <taxon>eudicotyledons</taxon>
        <taxon>Gunneridae</taxon>
        <taxon>Pentapetalae</taxon>
        <taxon>rosids</taxon>
        <taxon>malvids</taxon>
        <taxon>Sapindales</taxon>
        <taxon>Anacardiaceae</taxon>
        <taxon>Pistacia</taxon>
    </lineage>
</organism>
<comment type="caution">
    <text evidence="1">The sequence shown here is derived from an EMBL/GenBank/DDBJ whole genome shotgun (WGS) entry which is preliminary data.</text>
</comment>
<keyword evidence="2" id="KW-1185">Reference proteome</keyword>
<sequence length="108" mass="12671">MALEACQYPYETYICSYGYLMKSLIETDKDVDLLVERGIIYNLAGDNAFPQLYSHYNIIYETLSSHYHRPWNHAMETLKKNYFKIGVAVFLLTLMQTVFSILQVFLPK</sequence>
<dbReference type="EMBL" id="CM047908">
    <property type="protein sequence ID" value="KAJ0082799.1"/>
    <property type="molecule type" value="Genomic_DNA"/>
</dbReference>
<reference evidence="2" key="1">
    <citation type="journal article" date="2023" name="G3 (Bethesda)">
        <title>Genome assembly and association tests identify interacting loci associated with vigor, precocity, and sex in interspecific pistachio rootstocks.</title>
        <authorList>
            <person name="Palmer W."/>
            <person name="Jacygrad E."/>
            <person name="Sagayaradj S."/>
            <person name="Cavanaugh K."/>
            <person name="Han R."/>
            <person name="Bertier L."/>
            <person name="Beede B."/>
            <person name="Kafkas S."/>
            <person name="Golino D."/>
            <person name="Preece J."/>
            <person name="Michelmore R."/>
        </authorList>
    </citation>
    <scope>NUCLEOTIDE SEQUENCE [LARGE SCALE GENOMIC DNA]</scope>
</reference>
<evidence type="ECO:0000313" key="2">
    <source>
        <dbReference type="Proteomes" id="UP001164250"/>
    </source>
</evidence>
<gene>
    <name evidence="1" type="ORF">Patl1_12027</name>
</gene>
<name>A0ACC1A981_9ROSI</name>